<dbReference type="Pfam" id="PF10328">
    <property type="entry name" value="7TM_GPCR_Srx"/>
    <property type="match status" value="1"/>
</dbReference>
<accession>A0AAN8FV62</accession>
<dbReference type="InterPro" id="IPR000276">
    <property type="entry name" value="GPCR_Rhodpsn"/>
</dbReference>
<feature type="transmembrane region" description="Helical" evidence="5">
    <location>
        <begin position="270"/>
        <end position="295"/>
    </location>
</feature>
<dbReference type="Gene3D" id="1.20.1070.10">
    <property type="entry name" value="Rhodopsin 7-helix transmembrane proteins"/>
    <property type="match status" value="1"/>
</dbReference>
<sequence>MDIAENGTEDLVDIPLQESLYVAVIEAGLLFLISCTGVACNLLAFSVMLNHPAFKNPFGYLASYYTFSNASALVIFVIWTVPWTIWNVPDDLQYLNLRMGQFALFFFEATIHCNLFISINRFIAITFPFHYRRLFTRNTTYGIIVFIFLIEALYMGVFFIKGCDFFYVHSPPGWSFGTEPCAQHLALYMDLYCNSSLILIFTCTDVVTIVQLKLRKKKIIIKSKTNAAQNREAVRERKEMMFAIQAALSSFTYAILLMSGFAFAPLTVTSFGLFLCTTLVWSFTHTAGGAIFVLFNPEIRRYLYFKSKSSSKSVTITNVREAPAVSTDRR</sequence>
<gene>
    <name evidence="7" type="ORF">GCK32_002206</name>
</gene>
<feature type="transmembrane region" description="Helical" evidence="5">
    <location>
        <begin position="20"/>
        <end position="46"/>
    </location>
</feature>
<feature type="transmembrane region" description="Helical" evidence="5">
    <location>
        <begin position="195"/>
        <end position="214"/>
    </location>
</feature>
<keyword evidence="2 5" id="KW-0812">Transmembrane</keyword>
<evidence type="ECO:0000256" key="1">
    <source>
        <dbReference type="ARBA" id="ARBA00004370"/>
    </source>
</evidence>
<evidence type="ECO:0000256" key="3">
    <source>
        <dbReference type="ARBA" id="ARBA00022989"/>
    </source>
</evidence>
<evidence type="ECO:0000256" key="5">
    <source>
        <dbReference type="SAM" id="Phobius"/>
    </source>
</evidence>
<keyword evidence="8" id="KW-1185">Reference proteome</keyword>
<dbReference type="PROSITE" id="PS00237">
    <property type="entry name" value="G_PROTEIN_RECEP_F1_1"/>
    <property type="match status" value="1"/>
</dbReference>
<dbReference type="AlphaFoldDB" id="A0AAN8FV62"/>
<dbReference type="PANTHER" id="PTHR23017:SF3">
    <property type="entry name" value="G-PROTEIN COUPLED RECEPTORS FAMILY 1 PROFILE DOMAIN-CONTAINING PROTEIN"/>
    <property type="match status" value="1"/>
</dbReference>
<dbReference type="PANTHER" id="PTHR23017">
    <property type="entry name" value="SERPENTINE RECEPTOR, CLASS X"/>
    <property type="match status" value="1"/>
</dbReference>
<keyword evidence="4 5" id="KW-0472">Membrane</keyword>
<evidence type="ECO:0000256" key="4">
    <source>
        <dbReference type="ARBA" id="ARBA00023136"/>
    </source>
</evidence>
<feature type="transmembrane region" description="Helical" evidence="5">
    <location>
        <begin position="99"/>
        <end position="119"/>
    </location>
</feature>
<dbReference type="EMBL" id="WIXE01010529">
    <property type="protein sequence ID" value="KAK5977500.1"/>
    <property type="molecule type" value="Genomic_DNA"/>
</dbReference>
<feature type="transmembrane region" description="Helical" evidence="5">
    <location>
        <begin position="140"/>
        <end position="160"/>
    </location>
</feature>
<name>A0AAN8FV62_TRICO</name>
<evidence type="ECO:0000313" key="7">
    <source>
        <dbReference type="EMBL" id="KAK5977500.1"/>
    </source>
</evidence>
<evidence type="ECO:0000256" key="2">
    <source>
        <dbReference type="ARBA" id="ARBA00022692"/>
    </source>
</evidence>
<dbReference type="InterPro" id="IPR019430">
    <property type="entry name" value="7TM_GPCR_serpentine_rcpt_Srx"/>
</dbReference>
<evidence type="ECO:0000313" key="8">
    <source>
        <dbReference type="Proteomes" id="UP001331761"/>
    </source>
</evidence>
<feature type="domain" description="G-protein coupled receptors family 1 profile" evidence="6">
    <location>
        <begin position="40"/>
        <end position="154"/>
    </location>
</feature>
<proteinExistence type="predicted"/>
<dbReference type="GO" id="GO:0016020">
    <property type="term" value="C:membrane"/>
    <property type="evidence" value="ECO:0007669"/>
    <property type="project" value="UniProtKB-SubCell"/>
</dbReference>
<evidence type="ECO:0000259" key="6">
    <source>
        <dbReference type="PROSITE" id="PS50262"/>
    </source>
</evidence>
<feature type="transmembrane region" description="Helical" evidence="5">
    <location>
        <begin position="241"/>
        <end position="264"/>
    </location>
</feature>
<dbReference type="CDD" id="cd00637">
    <property type="entry name" value="7tm_classA_rhodopsin-like"/>
    <property type="match status" value="1"/>
</dbReference>
<reference evidence="7 8" key="1">
    <citation type="submission" date="2019-10" db="EMBL/GenBank/DDBJ databases">
        <title>Assembly and Annotation for the nematode Trichostrongylus colubriformis.</title>
        <authorList>
            <person name="Martin J."/>
        </authorList>
    </citation>
    <scope>NUCLEOTIDE SEQUENCE [LARGE SCALE GENOMIC DNA]</scope>
    <source>
        <strain evidence="7">G859</strain>
        <tissue evidence="7">Whole worm</tissue>
    </source>
</reference>
<protein>
    <recommendedName>
        <fullName evidence="6">G-protein coupled receptors family 1 profile domain-containing protein</fullName>
    </recommendedName>
</protein>
<keyword evidence="3 5" id="KW-1133">Transmembrane helix</keyword>
<dbReference type="PROSITE" id="PS50262">
    <property type="entry name" value="G_PROTEIN_RECEP_F1_2"/>
    <property type="match status" value="1"/>
</dbReference>
<comment type="subcellular location">
    <subcellularLocation>
        <location evidence="1">Membrane</location>
    </subcellularLocation>
</comment>
<dbReference type="Proteomes" id="UP001331761">
    <property type="component" value="Unassembled WGS sequence"/>
</dbReference>
<feature type="transmembrane region" description="Helical" evidence="5">
    <location>
        <begin position="58"/>
        <end position="79"/>
    </location>
</feature>
<dbReference type="InterPro" id="IPR017452">
    <property type="entry name" value="GPCR_Rhodpsn_7TM"/>
</dbReference>
<dbReference type="GO" id="GO:0004930">
    <property type="term" value="F:G protein-coupled receptor activity"/>
    <property type="evidence" value="ECO:0007669"/>
    <property type="project" value="InterPro"/>
</dbReference>
<dbReference type="SUPFAM" id="SSF81321">
    <property type="entry name" value="Family A G protein-coupled receptor-like"/>
    <property type="match status" value="1"/>
</dbReference>
<organism evidence="7 8">
    <name type="scientific">Trichostrongylus colubriformis</name>
    <name type="common">Black scour worm</name>
    <dbReference type="NCBI Taxonomy" id="6319"/>
    <lineage>
        <taxon>Eukaryota</taxon>
        <taxon>Metazoa</taxon>
        <taxon>Ecdysozoa</taxon>
        <taxon>Nematoda</taxon>
        <taxon>Chromadorea</taxon>
        <taxon>Rhabditida</taxon>
        <taxon>Rhabditina</taxon>
        <taxon>Rhabditomorpha</taxon>
        <taxon>Strongyloidea</taxon>
        <taxon>Trichostrongylidae</taxon>
        <taxon>Trichostrongylus</taxon>
    </lineage>
</organism>
<comment type="caution">
    <text evidence="7">The sequence shown here is derived from an EMBL/GenBank/DDBJ whole genome shotgun (WGS) entry which is preliminary data.</text>
</comment>